<proteinExistence type="predicted"/>
<gene>
    <name evidence="1" type="ORF">HPB50_025845</name>
</gene>
<evidence type="ECO:0000313" key="1">
    <source>
        <dbReference type="EMBL" id="KAH6948672.1"/>
    </source>
</evidence>
<keyword evidence="2" id="KW-1185">Reference proteome</keyword>
<dbReference type="EMBL" id="CM023481">
    <property type="protein sequence ID" value="KAH6948672.1"/>
    <property type="molecule type" value="Genomic_DNA"/>
</dbReference>
<reference evidence="1" key="1">
    <citation type="submission" date="2020-05" db="EMBL/GenBank/DDBJ databases">
        <title>Large-scale comparative analyses of tick genomes elucidate their genetic diversity and vector capacities.</title>
        <authorList>
            <person name="Jia N."/>
            <person name="Wang J."/>
            <person name="Shi W."/>
            <person name="Du L."/>
            <person name="Sun Y."/>
            <person name="Zhan W."/>
            <person name="Jiang J."/>
            <person name="Wang Q."/>
            <person name="Zhang B."/>
            <person name="Ji P."/>
            <person name="Sakyi L.B."/>
            <person name="Cui X."/>
            <person name="Yuan T."/>
            <person name="Jiang B."/>
            <person name="Yang W."/>
            <person name="Lam T.T.-Y."/>
            <person name="Chang Q."/>
            <person name="Ding S."/>
            <person name="Wang X."/>
            <person name="Zhu J."/>
            <person name="Ruan X."/>
            <person name="Zhao L."/>
            <person name="Wei J."/>
            <person name="Que T."/>
            <person name="Du C."/>
            <person name="Cheng J."/>
            <person name="Dai P."/>
            <person name="Han X."/>
            <person name="Huang E."/>
            <person name="Gao Y."/>
            <person name="Liu J."/>
            <person name="Shao H."/>
            <person name="Ye R."/>
            <person name="Li L."/>
            <person name="Wei W."/>
            <person name="Wang X."/>
            <person name="Wang C."/>
            <person name="Yang T."/>
            <person name="Huo Q."/>
            <person name="Li W."/>
            <person name="Guo W."/>
            <person name="Chen H."/>
            <person name="Zhou L."/>
            <person name="Ni X."/>
            <person name="Tian J."/>
            <person name="Zhou Y."/>
            <person name="Sheng Y."/>
            <person name="Liu T."/>
            <person name="Pan Y."/>
            <person name="Xia L."/>
            <person name="Li J."/>
            <person name="Zhao F."/>
            <person name="Cao W."/>
        </authorList>
    </citation>
    <scope>NUCLEOTIDE SEQUENCE</scope>
    <source>
        <strain evidence="1">Hyas-2018</strain>
    </source>
</reference>
<accession>A0ACB7TQQ0</accession>
<dbReference type="Proteomes" id="UP000821845">
    <property type="component" value="Chromosome 1"/>
</dbReference>
<organism evidence="1 2">
    <name type="scientific">Hyalomma asiaticum</name>
    <name type="common">Tick</name>
    <dbReference type="NCBI Taxonomy" id="266040"/>
    <lineage>
        <taxon>Eukaryota</taxon>
        <taxon>Metazoa</taxon>
        <taxon>Ecdysozoa</taxon>
        <taxon>Arthropoda</taxon>
        <taxon>Chelicerata</taxon>
        <taxon>Arachnida</taxon>
        <taxon>Acari</taxon>
        <taxon>Parasitiformes</taxon>
        <taxon>Ixodida</taxon>
        <taxon>Ixodoidea</taxon>
        <taxon>Ixodidae</taxon>
        <taxon>Hyalomminae</taxon>
        <taxon>Hyalomma</taxon>
    </lineage>
</organism>
<name>A0ACB7TQQ0_HYAAI</name>
<sequence length="466" mass="50377">MATAGGSNMPGLFEHDHTPPTDDGTDASTPPSPQALCGDPTPAESITNAPVPVIRLHSRLPPGQPRSPPPAYSDDFRGFPISSPTPPPEYCCSPGTTTNRDDRASLGEPHGFAHRGAPARRAPDSTNDHQPVIAFDTHSAPRQDAHANPLHYCMVGVLVVGLFVAATMLLIDSPGGPLWRQDTVQPEQDSPRPARHPPRMSPYGMEEFGKEEDAGVVPPGSDEKHSLGVQASGDNGPFRKADSSASTSTVANGDDDMRDAEPIDPKAPQGRLREDCSHYYYTYCTRPRAIAFHYDPEELACVPSTALATQLCNRGTNRFSSWEGCRAGCLQSDRVSDMCFEDPLFMPCSKQDVAASFWYYNGTTCTKWTFPHGRCPASQPGVYRTLAECSLQCMEIGGQGDSPRCGVPDEGECGLEQLQHPYFAVMEADGSARCVNASHATLVDRRCLVGNNQFYSMKACQRACQG</sequence>
<comment type="caution">
    <text evidence="1">The sequence shown here is derived from an EMBL/GenBank/DDBJ whole genome shotgun (WGS) entry which is preliminary data.</text>
</comment>
<evidence type="ECO:0000313" key="2">
    <source>
        <dbReference type="Proteomes" id="UP000821845"/>
    </source>
</evidence>
<protein>
    <submittedName>
        <fullName evidence="1">Uncharacterized protein</fullName>
    </submittedName>
</protein>